<evidence type="ECO:0000313" key="3">
    <source>
        <dbReference type="Proteomes" id="UP001528912"/>
    </source>
</evidence>
<dbReference type="Pfam" id="PF05331">
    <property type="entry name" value="DUF742"/>
    <property type="match status" value="1"/>
</dbReference>
<feature type="compositionally biased region" description="Basic and acidic residues" evidence="1">
    <location>
        <begin position="1"/>
        <end position="17"/>
    </location>
</feature>
<dbReference type="InterPro" id="IPR007995">
    <property type="entry name" value="DUF742"/>
</dbReference>
<reference evidence="2 3" key="1">
    <citation type="submission" date="2023-03" db="EMBL/GenBank/DDBJ databases">
        <title>YIM 133296 draft genome.</title>
        <authorList>
            <person name="Xiong L."/>
        </authorList>
    </citation>
    <scope>NUCLEOTIDE SEQUENCE [LARGE SCALE GENOMIC DNA]</scope>
    <source>
        <strain evidence="2 3">YIM 133296</strain>
    </source>
</reference>
<gene>
    <name evidence="2" type="ORF">P4R38_14525</name>
</gene>
<dbReference type="EMBL" id="JAROAV010000035">
    <property type="protein sequence ID" value="MDF8265461.1"/>
    <property type="molecule type" value="Genomic_DNA"/>
</dbReference>
<proteinExistence type="predicted"/>
<sequence>MATRDEGHGRRDSEEHTPSVGFVRPYALTSGRTRSTVDLPVEATLQLDASVWQQTWSEDDLTSRIVAVCEATPSVAEVSAKVGAPLGV</sequence>
<evidence type="ECO:0000313" key="2">
    <source>
        <dbReference type="EMBL" id="MDF8265461.1"/>
    </source>
</evidence>
<accession>A0ABT6C9P7</accession>
<dbReference type="Proteomes" id="UP001528912">
    <property type="component" value="Unassembled WGS sequence"/>
</dbReference>
<organism evidence="2 3">
    <name type="scientific">Luteipulveratus flavus</name>
    <dbReference type="NCBI Taxonomy" id="3031728"/>
    <lineage>
        <taxon>Bacteria</taxon>
        <taxon>Bacillati</taxon>
        <taxon>Actinomycetota</taxon>
        <taxon>Actinomycetes</taxon>
        <taxon>Micrococcales</taxon>
        <taxon>Dermacoccaceae</taxon>
        <taxon>Luteipulveratus</taxon>
    </lineage>
</organism>
<dbReference type="RefSeq" id="WP_277192787.1">
    <property type="nucleotide sequence ID" value="NZ_JAROAV010000035.1"/>
</dbReference>
<comment type="caution">
    <text evidence="2">The sequence shown here is derived from an EMBL/GenBank/DDBJ whole genome shotgun (WGS) entry which is preliminary data.</text>
</comment>
<dbReference type="PANTHER" id="PTHR36221">
    <property type="entry name" value="DUF742 DOMAIN-CONTAINING PROTEIN"/>
    <property type="match status" value="1"/>
</dbReference>
<feature type="non-terminal residue" evidence="2">
    <location>
        <position position="88"/>
    </location>
</feature>
<protein>
    <submittedName>
        <fullName evidence="2">DUF742 domain-containing protein</fullName>
    </submittedName>
</protein>
<keyword evidence="3" id="KW-1185">Reference proteome</keyword>
<name>A0ABT6C9P7_9MICO</name>
<dbReference type="PANTHER" id="PTHR36221:SF1">
    <property type="entry name" value="DUF742 DOMAIN-CONTAINING PROTEIN"/>
    <property type="match status" value="1"/>
</dbReference>
<evidence type="ECO:0000256" key="1">
    <source>
        <dbReference type="SAM" id="MobiDB-lite"/>
    </source>
</evidence>
<feature type="region of interest" description="Disordered" evidence="1">
    <location>
        <begin position="1"/>
        <end position="24"/>
    </location>
</feature>